<comment type="caution">
    <text evidence="2">The sequence shown here is derived from an EMBL/GenBank/DDBJ whole genome shotgun (WGS) entry which is preliminary data.</text>
</comment>
<reference evidence="2" key="1">
    <citation type="journal article" date="2020" name="Nat. Commun.">
        <title>Large-scale genome sequencing of mycorrhizal fungi provides insights into the early evolution of symbiotic traits.</title>
        <authorList>
            <person name="Miyauchi S."/>
            <person name="Kiss E."/>
            <person name="Kuo A."/>
            <person name="Drula E."/>
            <person name="Kohler A."/>
            <person name="Sanchez-Garcia M."/>
            <person name="Morin E."/>
            <person name="Andreopoulos B."/>
            <person name="Barry K.W."/>
            <person name="Bonito G."/>
            <person name="Buee M."/>
            <person name="Carver A."/>
            <person name="Chen C."/>
            <person name="Cichocki N."/>
            <person name="Clum A."/>
            <person name="Culley D."/>
            <person name="Crous P.W."/>
            <person name="Fauchery L."/>
            <person name="Girlanda M."/>
            <person name="Hayes R.D."/>
            <person name="Keri Z."/>
            <person name="LaButti K."/>
            <person name="Lipzen A."/>
            <person name="Lombard V."/>
            <person name="Magnuson J."/>
            <person name="Maillard F."/>
            <person name="Murat C."/>
            <person name="Nolan M."/>
            <person name="Ohm R.A."/>
            <person name="Pangilinan J."/>
            <person name="Pereira M.F."/>
            <person name="Perotto S."/>
            <person name="Peter M."/>
            <person name="Pfister S."/>
            <person name="Riley R."/>
            <person name="Sitrit Y."/>
            <person name="Stielow J.B."/>
            <person name="Szollosi G."/>
            <person name="Zifcakova L."/>
            <person name="Stursova M."/>
            <person name="Spatafora J.W."/>
            <person name="Tedersoo L."/>
            <person name="Vaario L.M."/>
            <person name="Yamada A."/>
            <person name="Yan M."/>
            <person name="Wang P."/>
            <person name="Xu J."/>
            <person name="Bruns T."/>
            <person name="Baldrian P."/>
            <person name="Vilgalys R."/>
            <person name="Dunand C."/>
            <person name="Henrissat B."/>
            <person name="Grigoriev I.V."/>
            <person name="Hibbett D."/>
            <person name="Nagy L.G."/>
            <person name="Martin F.M."/>
        </authorList>
    </citation>
    <scope>NUCLEOTIDE SEQUENCE</scope>
    <source>
        <strain evidence="2">UP504</strain>
    </source>
</reference>
<dbReference type="AlphaFoldDB" id="A0A9P6DG60"/>
<name>A0A9P6DG60_9AGAM</name>
<feature type="transmembrane region" description="Helical" evidence="1">
    <location>
        <begin position="35"/>
        <end position="55"/>
    </location>
</feature>
<feature type="transmembrane region" description="Helical" evidence="1">
    <location>
        <begin position="67"/>
        <end position="89"/>
    </location>
</feature>
<organism evidence="2 3">
    <name type="scientific">Hydnum rufescens UP504</name>
    <dbReference type="NCBI Taxonomy" id="1448309"/>
    <lineage>
        <taxon>Eukaryota</taxon>
        <taxon>Fungi</taxon>
        <taxon>Dikarya</taxon>
        <taxon>Basidiomycota</taxon>
        <taxon>Agaricomycotina</taxon>
        <taxon>Agaricomycetes</taxon>
        <taxon>Cantharellales</taxon>
        <taxon>Hydnaceae</taxon>
        <taxon>Hydnum</taxon>
    </lineage>
</organism>
<keyword evidence="3" id="KW-1185">Reference proteome</keyword>
<dbReference type="Proteomes" id="UP000886523">
    <property type="component" value="Unassembled WGS sequence"/>
</dbReference>
<accession>A0A9P6DG60</accession>
<dbReference type="OrthoDB" id="2434664at2759"/>
<evidence type="ECO:0000313" key="3">
    <source>
        <dbReference type="Proteomes" id="UP000886523"/>
    </source>
</evidence>
<sequence>MAYILLWAVGALALDPQIANNTNTSSNLQGNTGAFSIFVYAITTFIYLCEAESLWTVRFRLAVFEHYWWIAISAALLASFVSMIISFLAGNSNDALSVLALATASSLLVFRYAWPSWRNRHFCENRWAAWSRMMMMQSDFECVSAPGRHMPH</sequence>
<proteinExistence type="predicted"/>
<evidence type="ECO:0000256" key="1">
    <source>
        <dbReference type="SAM" id="Phobius"/>
    </source>
</evidence>
<gene>
    <name evidence="2" type="ORF">BS47DRAFT_1402627</name>
</gene>
<protein>
    <submittedName>
        <fullName evidence="2">Uncharacterized protein</fullName>
    </submittedName>
</protein>
<dbReference type="EMBL" id="MU129412">
    <property type="protein sequence ID" value="KAF9503212.1"/>
    <property type="molecule type" value="Genomic_DNA"/>
</dbReference>
<evidence type="ECO:0000313" key="2">
    <source>
        <dbReference type="EMBL" id="KAF9503212.1"/>
    </source>
</evidence>
<keyword evidence="1" id="KW-0472">Membrane</keyword>
<keyword evidence="1" id="KW-0812">Transmembrane</keyword>
<keyword evidence="1" id="KW-1133">Transmembrane helix</keyword>
<feature type="transmembrane region" description="Helical" evidence="1">
    <location>
        <begin position="95"/>
        <end position="114"/>
    </location>
</feature>